<name>A0A1T5JAQ7_9MICO</name>
<feature type="compositionally biased region" description="Low complexity" evidence="1">
    <location>
        <begin position="30"/>
        <end position="51"/>
    </location>
</feature>
<feature type="region of interest" description="Disordered" evidence="1">
    <location>
        <begin position="303"/>
        <end position="412"/>
    </location>
</feature>
<evidence type="ECO:0000256" key="2">
    <source>
        <dbReference type="SAM" id="Phobius"/>
    </source>
</evidence>
<feature type="compositionally biased region" description="Acidic residues" evidence="1">
    <location>
        <begin position="343"/>
        <end position="352"/>
    </location>
</feature>
<gene>
    <name evidence="3" type="ORF">SAMN06309945_1385</name>
</gene>
<protein>
    <submittedName>
        <fullName evidence="3">Uncharacterized protein</fullName>
    </submittedName>
</protein>
<feature type="compositionally biased region" description="Low complexity" evidence="1">
    <location>
        <begin position="209"/>
        <end position="226"/>
    </location>
</feature>
<dbReference type="Proteomes" id="UP000190857">
    <property type="component" value="Unassembled WGS sequence"/>
</dbReference>
<feature type="compositionally biased region" description="Polar residues" evidence="1">
    <location>
        <begin position="1"/>
        <end position="12"/>
    </location>
</feature>
<dbReference type="OrthoDB" id="5125954at2"/>
<accession>A0A1T5JAQ7</accession>
<feature type="compositionally biased region" description="Low complexity" evidence="1">
    <location>
        <begin position="173"/>
        <end position="197"/>
    </location>
</feature>
<keyword evidence="2" id="KW-0472">Membrane</keyword>
<dbReference type="EMBL" id="FUZP01000001">
    <property type="protein sequence ID" value="SKC48495.1"/>
    <property type="molecule type" value="Genomic_DNA"/>
</dbReference>
<feature type="region of interest" description="Disordered" evidence="1">
    <location>
        <begin position="1"/>
        <end position="98"/>
    </location>
</feature>
<feature type="region of interest" description="Disordered" evidence="1">
    <location>
        <begin position="140"/>
        <end position="282"/>
    </location>
</feature>
<sequence length="581" mass="58093">MSSNTDEPQLTRRQMRERRGVDTQGVPIVGAADGSADSGDAAKSVPAAAPATRSRRVSTSAAVAGGQIPDVQAAERAAADASTDAEKAEAARQTAPTLSVEEIAELEKRAQAGIPLTRRQARDLEKAKTASVPVISAADAAAHRAATAAAAAGETPSTSGADTSDADQRDESTSNADAGNAATSDAAVNDAATSDAAESQVAQNAATQTGAGKNAADATADDTSNAEVDVAEEPTPTKSSKRSKRAEKKAAQEAKRAEDAAREAAAAQAVPDVAAEDASAAAPVAPIRPAFIGKPAAAAPLIESLDSTADAGEQATGRPGPRRSSYTPVGADGNAATSTSETTDAEIVDAEAESPSQASGASANRPETIVVPEVVDSSDTDESTKNDDSSAAETADAEAAADADADADAEAPKLAEGFGEQVLDSGSAASTAVPHDQPFDRIIARGVEAAEAQAASNALILPTMPSNDSLTGPISSNGNVIVTGSIDLPASLSSTGQHPNYFDKAELDTMFEADEDAAPATAGTPVSAARAVSTHTQTGDVINPPAPSRDHRLLIILAITAGALLTAVLAVVIVGFVVGAF</sequence>
<feature type="compositionally biased region" description="Basic and acidic residues" evidence="1">
    <location>
        <begin position="248"/>
        <end position="262"/>
    </location>
</feature>
<evidence type="ECO:0000313" key="3">
    <source>
        <dbReference type="EMBL" id="SKC48495.1"/>
    </source>
</evidence>
<keyword evidence="2" id="KW-1133">Transmembrane helix</keyword>
<dbReference type="STRING" id="123320.SAMN06309945_1385"/>
<feature type="compositionally biased region" description="Acidic residues" evidence="1">
    <location>
        <begin position="395"/>
        <end position="409"/>
    </location>
</feature>
<evidence type="ECO:0000313" key="4">
    <source>
        <dbReference type="Proteomes" id="UP000190857"/>
    </source>
</evidence>
<keyword evidence="4" id="KW-1185">Reference proteome</keyword>
<proteinExistence type="predicted"/>
<feature type="compositionally biased region" description="Low complexity" evidence="1">
    <location>
        <begin position="263"/>
        <end position="282"/>
    </location>
</feature>
<evidence type="ECO:0000256" key="1">
    <source>
        <dbReference type="SAM" id="MobiDB-lite"/>
    </source>
</evidence>
<keyword evidence="2" id="KW-0812">Transmembrane</keyword>
<reference evidence="3 4" key="1">
    <citation type="submission" date="2017-02" db="EMBL/GenBank/DDBJ databases">
        <authorList>
            <person name="Peterson S.W."/>
        </authorList>
    </citation>
    <scope>NUCLEOTIDE SEQUENCE [LARGE SCALE GENOMIC DNA]</scope>
    <source>
        <strain evidence="3 4">VKM Ac-2059</strain>
    </source>
</reference>
<feature type="transmembrane region" description="Helical" evidence="2">
    <location>
        <begin position="553"/>
        <end position="578"/>
    </location>
</feature>
<feature type="compositionally biased region" description="Low complexity" evidence="1">
    <location>
        <begin position="140"/>
        <end position="152"/>
    </location>
</feature>
<organism evidence="3 4">
    <name type="scientific">Okibacterium fritillariae</name>
    <dbReference type="NCBI Taxonomy" id="123320"/>
    <lineage>
        <taxon>Bacteria</taxon>
        <taxon>Bacillati</taxon>
        <taxon>Actinomycetota</taxon>
        <taxon>Actinomycetes</taxon>
        <taxon>Micrococcales</taxon>
        <taxon>Microbacteriaceae</taxon>
        <taxon>Okibacterium</taxon>
    </lineage>
</organism>
<dbReference type="AlphaFoldDB" id="A0A1T5JAQ7"/>
<dbReference type="RefSeq" id="WP_079727431.1">
    <property type="nucleotide sequence ID" value="NZ_FUZP01000001.1"/>
</dbReference>